<dbReference type="InterPro" id="IPR045886">
    <property type="entry name" value="ThiF/MoeB/HesA"/>
</dbReference>
<evidence type="ECO:0000256" key="2">
    <source>
        <dbReference type="SAM" id="Phobius"/>
    </source>
</evidence>
<name>A0ABS4TRA9_9PSEU</name>
<feature type="region of interest" description="Disordered" evidence="1">
    <location>
        <begin position="366"/>
        <end position="385"/>
    </location>
</feature>
<feature type="domain" description="THIF-type NAD/FAD binding fold" evidence="3">
    <location>
        <begin position="122"/>
        <end position="249"/>
    </location>
</feature>
<dbReference type="EMBL" id="JAGINW010000001">
    <property type="protein sequence ID" value="MBP2326937.1"/>
    <property type="molecule type" value="Genomic_DNA"/>
</dbReference>
<dbReference type="InterPro" id="IPR000415">
    <property type="entry name" value="Nitroreductase-like"/>
</dbReference>
<evidence type="ECO:0000313" key="4">
    <source>
        <dbReference type="EMBL" id="MBP2326937.1"/>
    </source>
</evidence>
<keyword evidence="5" id="KW-1185">Reference proteome</keyword>
<dbReference type="InterPro" id="IPR000594">
    <property type="entry name" value="ThiF_NAD_FAD-bd"/>
</dbReference>
<dbReference type="PANTHER" id="PTHR43267">
    <property type="entry name" value="TRNA THREONYLCARBAMOYLADENOSINE DEHYDRATASE"/>
    <property type="match status" value="1"/>
</dbReference>
<dbReference type="PANTHER" id="PTHR43267:SF3">
    <property type="entry name" value="THIF PROTEIN"/>
    <property type="match status" value="1"/>
</dbReference>
<dbReference type="Proteomes" id="UP001519332">
    <property type="component" value="Unassembled WGS sequence"/>
</dbReference>
<proteinExistence type="predicted"/>
<dbReference type="SUPFAM" id="SSF55469">
    <property type="entry name" value="FMN-dependent nitroreductase-like"/>
    <property type="match status" value="2"/>
</dbReference>
<dbReference type="InterPro" id="IPR035985">
    <property type="entry name" value="Ubiquitin-activating_enz"/>
</dbReference>
<keyword evidence="2" id="KW-0472">Membrane</keyword>
<evidence type="ECO:0000259" key="3">
    <source>
        <dbReference type="Pfam" id="PF00899"/>
    </source>
</evidence>
<protein>
    <submittedName>
        <fullName evidence="4">Nitroreductase</fullName>
    </submittedName>
</protein>
<dbReference type="Gene3D" id="3.40.109.10">
    <property type="entry name" value="NADH Oxidase"/>
    <property type="match status" value="2"/>
</dbReference>
<evidence type="ECO:0000256" key="1">
    <source>
        <dbReference type="SAM" id="MobiDB-lite"/>
    </source>
</evidence>
<evidence type="ECO:0000313" key="5">
    <source>
        <dbReference type="Proteomes" id="UP001519332"/>
    </source>
</evidence>
<dbReference type="Pfam" id="PF00899">
    <property type="entry name" value="ThiF"/>
    <property type="match status" value="1"/>
</dbReference>
<keyword evidence="2" id="KW-1133">Transmembrane helix</keyword>
<dbReference type="Gene3D" id="3.40.50.720">
    <property type="entry name" value="NAD(P)-binding Rossmann-like Domain"/>
    <property type="match status" value="1"/>
</dbReference>
<sequence length="745" mass="81010">MNSPDRSSALTSIPWRPTIFDPSDAEDRGQLDELVSSGRVFQTSDTLQMQLRDLAKARCPADDCESDGVDEILAGVPLSEYGRWVYYPWSGRLVRLLPPDEFRELRLDRNRPKSVPKETSRLVGFTVGIAGLSVGNVIALTLALEGTVGHIRLADFDTLELSNMNRIRAGVHDIGLAKPVIAAQQIAELDPYLGVSVLGGIEADTIEKFMLGGPELGPPLNALIDQCDSMNTKFLLRQWTRSLRLPVVMNTSDRGMLDIERFDLEPARPFLHGRTGDAPDVGEGGFREGDDAEMARKYAAVLRFFNEDGMSANLGAAFVELGSTISSWPQLASDVVLGGAAVTTAVRCLALGTPLPSGRRYLDLDTSVREPSPAPKATRPAQLPRAGLAHVESTTRAPELVRYLVDHAVLAPSSGNRQPWHFYWNEDRIWVAHDRERSESIMDPHGRAARLALGAAVENMVIAATARGLAVTVQPFPRSDVVAEITTQPDASAPDSLFGALRERRTHRAPGTRSTLTAEEIAELTAPAKHHGAQLDLSLSPDELDELGGIVGACDRIRLLNPHLHEEAVGELRFGPAPEARDGITLESLALPTGLEEPFRVITRTDIAARLRYIGGGARFADYAKIAVAGASAMVLLSIDNDTPESWLAGGRAMQRTWLRAEQLGLGLHPMTSPIHMFEMLDGPSVKVFNAAEAAELRELRARFHKVMPKPNGPMALLFRLTRITGPATRSLRLPAESVLTPGLP</sequence>
<dbReference type="CDD" id="cd01483">
    <property type="entry name" value="E1_enzyme_family"/>
    <property type="match status" value="1"/>
</dbReference>
<dbReference type="SUPFAM" id="SSF69572">
    <property type="entry name" value="Activating enzymes of the ubiquitin-like proteins"/>
    <property type="match status" value="1"/>
</dbReference>
<keyword evidence="2" id="KW-0812">Transmembrane</keyword>
<feature type="transmembrane region" description="Helical" evidence="2">
    <location>
        <begin position="122"/>
        <end position="144"/>
    </location>
</feature>
<accession>A0ABS4TRA9</accession>
<reference evidence="4 5" key="1">
    <citation type="submission" date="2021-03" db="EMBL/GenBank/DDBJ databases">
        <title>Sequencing the genomes of 1000 actinobacteria strains.</title>
        <authorList>
            <person name="Klenk H.-P."/>
        </authorList>
    </citation>
    <scope>NUCLEOTIDE SEQUENCE [LARGE SCALE GENOMIC DNA]</scope>
    <source>
        <strain evidence="4 5">DSM 46670</strain>
    </source>
</reference>
<comment type="caution">
    <text evidence="4">The sequence shown here is derived from an EMBL/GenBank/DDBJ whole genome shotgun (WGS) entry which is preliminary data.</text>
</comment>
<organism evidence="4 5">
    <name type="scientific">Kibdelosporangium banguiense</name>
    <dbReference type="NCBI Taxonomy" id="1365924"/>
    <lineage>
        <taxon>Bacteria</taxon>
        <taxon>Bacillati</taxon>
        <taxon>Actinomycetota</taxon>
        <taxon>Actinomycetes</taxon>
        <taxon>Pseudonocardiales</taxon>
        <taxon>Pseudonocardiaceae</taxon>
        <taxon>Kibdelosporangium</taxon>
    </lineage>
</organism>
<dbReference type="NCBIfam" id="NF005901">
    <property type="entry name" value="PRK07877.1"/>
    <property type="match status" value="1"/>
</dbReference>
<dbReference type="RefSeq" id="WP_209643944.1">
    <property type="nucleotide sequence ID" value="NZ_JAGINW010000001.1"/>
</dbReference>
<gene>
    <name evidence="4" type="ORF">JOF56_007322</name>
</gene>